<evidence type="ECO:0000313" key="2">
    <source>
        <dbReference type="Proteomes" id="UP001085076"/>
    </source>
</evidence>
<dbReference type="EMBL" id="JAGGNH010000001">
    <property type="protein sequence ID" value="KAJ0986401.1"/>
    <property type="molecule type" value="Genomic_DNA"/>
</dbReference>
<reference evidence="1" key="2">
    <citation type="journal article" date="2022" name="Hortic Res">
        <title>The genome of Dioscorea zingiberensis sheds light on the biosynthesis, origin and evolution of the medicinally important diosgenin saponins.</title>
        <authorList>
            <person name="Li Y."/>
            <person name="Tan C."/>
            <person name="Li Z."/>
            <person name="Guo J."/>
            <person name="Li S."/>
            <person name="Chen X."/>
            <person name="Wang C."/>
            <person name="Dai X."/>
            <person name="Yang H."/>
            <person name="Song W."/>
            <person name="Hou L."/>
            <person name="Xu J."/>
            <person name="Tong Z."/>
            <person name="Xu A."/>
            <person name="Yuan X."/>
            <person name="Wang W."/>
            <person name="Yang Q."/>
            <person name="Chen L."/>
            <person name="Sun Z."/>
            <person name="Wang K."/>
            <person name="Pan B."/>
            <person name="Chen J."/>
            <person name="Bao Y."/>
            <person name="Liu F."/>
            <person name="Qi X."/>
            <person name="Gang D.R."/>
            <person name="Wen J."/>
            <person name="Li J."/>
        </authorList>
    </citation>
    <scope>NUCLEOTIDE SEQUENCE</scope>
    <source>
        <strain evidence="1">Dzin_1.0</strain>
    </source>
</reference>
<dbReference type="AlphaFoldDB" id="A0A9D5HS53"/>
<organism evidence="1 2">
    <name type="scientific">Dioscorea zingiberensis</name>
    <dbReference type="NCBI Taxonomy" id="325984"/>
    <lineage>
        <taxon>Eukaryota</taxon>
        <taxon>Viridiplantae</taxon>
        <taxon>Streptophyta</taxon>
        <taxon>Embryophyta</taxon>
        <taxon>Tracheophyta</taxon>
        <taxon>Spermatophyta</taxon>
        <taxon>Magnoliopsida</taxon>
        <taxon>Liliopsida</taxon>
        <taxon>Dioscoreales</taxon>
        <taxon>Dioscoreaceae</taxon>
        <taxon>Dioscorea</taxon>
    </lineage>
</organism>
<proteinExistence type="predicted"/>
<accession>A0A9D5HS53</accession>
<sequence>MSVEVLERAPGCINYLDKDKLGTYLVGISKVLDTKYKKPVRFYIIIGKLFEIHGYILRKDFYLQILSTSWSHQQTHYYSC</sequence>
<keyword evidence="2" id="KW-1185">Reference proteome</keyword>
<protein>
    <submittedName>
        <fullName evidence="1">Uncharacterized protein</fullName>
    </submittedName>
</protein>
<evidence type="ECO:0000313" key="1">
    <source>
        <dbReference type="EMBL" id="KAJ0986401.1"/>
    </source>
</evidence>
<gene>
    <name evidence="1" type="ORF">J5N97_004757</name>
</gene>
<reference evidence="1" key="1">
    <citation type="submission" date="2021-03" db="EMBL/GenBank/DDBJ databases">
        <authorList>
            <person name="Li Z."/>
            <person name="Yang C."/>
        </authorList>
    </citation>
    <scope>NUCLEOTIDE SEQUENCE</scope>
    <source>
        <strain evidence="1">Dzin_1.0</strain>
        <tissue evidence="1">Leaf</tissue>
    </source>
</reference>
<name>A0A9D5HS53_9LILI</name>
<comment type="caution">
    <text evidence="1">The sequence shown here is derived from an EMBL/GenBank/DDBJ whole genome shotgun (WGS) entry which is preliminary data.</text>
</comment>
<dbReference type="Proteomes" id="UP001085076">
    <property type="component" value="Miscellaneous, Linkage group lg01"/>
</dbReference>